<dbReference type="Pfam" id="PF06413">
    <property type="entry name" value="Neugrin"/>
    <property type="match status" value="1"/>
</dbReference>
<comment type="subcellular location">
    <subcellularLocation>
        <location evidence="3">Mitochondrion membrane</location>
    </subcellularLocation>
    <subcellularLocation>
        <location evidence="2">Nucleus</location>
    </subcellularLocation>
    <subcellularLocation>
        <location evidence="4">Secreted</location>
    </subcellularLocation>
</comment>
<comment type="subunit">
    <text evidence="6">Forms a regulatory protein-RNA complex, consisting of RCC1L, NGRN, RPUSD3, RPUSD4, TRUB2, FASTKD2 and 16S mt-rRNA. Interacts with 16S mt-rRNA; this interaction is direct.</text>
</comment>
<dbReference type="GO" id="GO:0005634">
    <property type="term" value="C:nucleus"/>
    <property type="evidence" value="ECO:0007669"/>
    <property type="project" value="UniProtKB-SubCell"/>
</dbReference>
<reference evidence="19" key="1">
    <citation type="submission" date="2022-03" db="EMBL/GenBank/DDBJ databases">
        <authorList>
            <person name="Alioto T."/>
            <person name="Alioto T."/>
            <person name="Gomez Garrido J."/>
        </authorList>
    </citation>
    <scope>NUCLEOTIDE SEQUENCE</scope>
</reference>
<keyword evidence="10 18" id="KW-0732">Signal</keyword>
<feature type="signal peptide" evidence="18">
    <location>
        <begin position="1"/>
        <end position="22"/>
    </location>
</feature>
<accession>A0AAD1RN09</accession>
<feature type="chain" id="PRO_5042254921" description="Neugrin" evidence="18">
    <location>
        <begin position="23"/>
        <end position="311"/>
    </location>
</feature>
<evidence type="ECO:0000256" key="1">
    <source>
        <dbReference type="ARBA" id="ARBA00003783"/>
    </source>
</evidence>
<evidence type="ECO:0000256" key="14">
    <source>
        <dbReference type="ARBA" id="ARBA00023180"/>
    </source>
</evidence>
<evidence type="ECO:0000256" key="5">
    <source>
        <dbReference type="ARBA" id="ARBA00008082"/>
    </source>
</evidence>
<evidence type="ECO:0000256" key="13">
    <source>
        <dbReference type="ARBA" id="ARBA00023136"/>
    </source>
</evidence>
<dbReference type="AlphaFoldDB" id="A0AAD1RN09"/>
<evidence type="ECO:0000256" key="2">
    <source>
        <dbReference type="ARBA" id="ARBA00004123"/>
    </source>
</evidence>
<dbReference type="GO" id="GO:0005576">
    <property type="term" value="C:extracellular region"/>
    <property type="evidence" value="ECO:0007669"/>
    <property type="project" value="UniProtKB-SubCell"/>
</dbReference>
<evidence type="ECO:0000256" key="12">
    <source>
        <dbReference type="ARBA" id="ARBA00023128"/>
    </source>
</evidence>
<keyword evidence="8" id="KW-0217">Developmental protein</keyword>
<evidence type="ECO:0000256" key="6">
    <source>
        <dbReference type="ARBA" id="ARBA00011308"/>
    </source>
</evidence>
<name>A0AAD1RN09_PELCU</name>
<evidence type="ECO:0000256" key="7">
    <source>
        <dbReference type="ARBA" id="ARBA00016593"/>
    </source>
</evidence>
<keyword evidence="13" id="KW-0472">Membrane</keyword>
<keyword evidence="12" id="KW-0496">Mitochondrion</keyword>
<evidence type="ECO:0000313" key="19">
    <source>
        <dbReference type="EMBL" id="CAH2274186.1"/>
    </source>
</evidence>
<keyword evidence="14" id="KW-0325">Glycoprotein</keyword>
<dbReference type="PANTHER" id="PTHR13475:SF4">
    <property type="entry name" value="NEUGRIN"/>
    <property type="match status" value="1"/>
</dbReference>
<evidence type="ECO:0000256" key="9">
    <source>
        <dbReference type="ARBA" id="ARBA00022525"/>
    </source>
</evidence>
<evidence type="ECO:0000256" key="15">
    <source>
        <dbReference type="ARBA" id="ARBA00023242"/>
    </source>
</evidence>
<keyword evidence="20" id="KW-1185">Reference proteome</keyword>
<dbReference type="InterPro" id="IPR010487">
    <property type="entry name" value="NGRN/Rrg9"/>
</dbReference>
<sequence>MAAAGLTPVWRLRALITHSVSALTGRLVTGSGPCYSSLPGDDHSTETGFQSEEDDIEDIKRALKRQQKAIKFQKIKREFEPRGPPERILSWNAIQQIRYLKQNFPEEWTVPRLAEGFNVSVDVIRRVLRSNFSPPEKRKLKQDVKVAKLLGQSVPKESRKDVLHLAPAAKDSAVQLLSSGLRSKQIRTPKHHVIPPSETSPSSAIALRGEGKIGHVRKENFQLSTQQSQINRPGMTPAMSYMTATIADNPQSDLVNVFDEEQENLDEEWDGEVLSDHELEELAESGIKNQMQVVQQGREFFDSNGNFLYRI</sequence>
<gene>
    <name evidence="19" type="ORF">PECUL_23A044216</name>
</gene>
<organism evidence="19 20">
    <name type="scientific">Pelobates cultripes</name>
    <name type="common">Western spadefoot toad</name>
    <dbReference type="NCBI Taxonomy" id="61616"/>
    <lineage>
        <taxon>Eukaryota</taxon>
        <taxon>Metazoa</taxon>
        <taxon>Chordata</taxon>
        <taxon>Craniata</taxon>
        <taxon>Vertebrata</taxon>
        <taxon>Euteleostomi</taxon>
        <taxon>Amphibia</taxon>
        <taxon>Batrachia</taxon>
        <taxon>Anura</taxon>
        <taxon>Pelobatoidea</taxon>
        <taxon>Pelobatidae</taxon>
        <taxon>Pelobates</taxon>
    </lineage>
</organism>
<dbReference type="Proteomes" id="UP001295444">
    <property type="component" value="Chromosome 03"/>
</dbReference>
<dbReference type="GO" id="GO:0031966">
    <property type="term" value="C:mitochondrial membrane"/>
    <property type="evidence" value="ECO:0007669"/>
    <property type="project" value="UniProtKB-SubCell"/>
</dbReference>
<evidence type="ECO:0000256" key="8">
    <source>
        <dbReference type="ARBA" id="ARBA00022473"/>
    </source>
</evidence>
<dbReference type="EMBL" id="OW240914">
    <property type="protein sequence ID" value="CAH2274186.1"/>
    <property type="molecule type" value="Genomic_DNA"/>
</dbReference>
<comment type="similarity">
    <text evidence="5">Belongs to the neugrin family.</text>
</comment>
<proteinExistence type="inferred from homology"/>
<feature type="coiled-coil region" evidence="17">
    <location>
        <begin position="49"/>
        <end position="76"/>
    </location>
</feature>
<keyword evidence="11" id="KW-0221">Differentiation</keyword>
<evidence type="ECO:0000256" key="10">
    <source>
        <dbReference type="ARBA" id="ARBA00022729"/>
    </source>
</evidence>
<keyword evidence="15" id="KW-0539">Nucleus</keyword>
<evidence type="ECO:0000313" key="20">
    <source>
        <dbReference type="Proteomes" id="UP001295444"/>
    </source>
</evidence>
<keyword evidence="9" id="KW-0964">Secreted</keyword>
<keyword evidence="17" id="KW-0175">Coiled coil</keyword>
<protein>
    <recommendedName>
        <fullName evidence="7">Neugrin</fullName>
    </recommendedName>
    <alternativeName>
        <fullName evidence="16">Neurite outgrowth-associated protein</fullName>
    </alternativeName>
</protein>
<dbReference type="GO" id="GO:0030154">
    <property type="term" value="P:cell differentiation"/>
    <property type="evidence" value="ECO:0007669"/>
    <property type="project" value="UniProtKB-KW"/>
</dbReference>
<evidence type="ECO:0000256" key="17">
    <source>
        <dbReference type="SAM" id="Coils"/>
    </source>
</evidence>
<comment type="function">
    <text evidence="1">Plays an essential role in mitochondrial ribosome biogenesis. As a component of a functional protein-RNA module, consisting of RCC1L, NGRN, RPUSD3, RPUSD4, TRUB2, FASTKD2 and 16S mitochondrial ribosomal RNA (16S mt-rRNA), controls 16S mt-rRNA abundance and is required for intra-mitochondrial translation of core subunits of the oxidative phosphorylation system.</text>
</comment>
<evidence type="ECO:0000256" key="4">
    <source>
        <dbReference type="ARBA" id="ARBA00004613"/>
    </source>
</evidence>
<evidence type="ECO:0000256" key="11">
    <source>
        <dbReference type="ARBA" id="ARBA00022782"/>
    </source>
</evidence>
<evidence type="ECO:0000256" key="18">
    <source>
        <dbReference type="SAM" id="SignalP"/>
    </source>
</evidence>
<evidence type="ECO:0000256" key="3">
    <source>
        <dbReference type="ARBA" id="ARBA00004325"/>
    </source>
</evidence>
<dbReference type="PANTHER" id="PTHR13475">
    <property type="entry name" value="NEUGRIN"/>
    <property type="match status" value="1"/>
</dbReference>
<evidence type="ECO:0000256" key="16">
    <source>
        <dbReference type="ARBA" id="ARBA00029657"/>
    </source>
</evidence>